<protein>
    <recommendedName>
        <fullName evidence="3">Transmembrane protein</fullName>
    </recommendedName>
</protein>
<reference evidence="2" key="2">
    <citation type="submission" date="2011-04" db="EMBL/GenBank/DDBJ databases">
        <authorList>
            <person name="Genoscope - CEA"/>
        </authorList>
    </citation>
    <scope>NUCLEOTIDE SEQUENCE</scope>
    <source>
        <strain evidence="2">R24</strain>
    </source>
</reference>
<gene>
    <name evidence="2" type="ORF">RALSY_10967</name>
</gene>
<feature type="transmembrane region" description="Helical" evidence="1">
    <location>
        <begin position="133"/>
        <end position="156"/>
    </location>
</feature>
<reference evidence="2" key="1">
    <citation type="journal article" date="2011" name="PLoS ONE">
        <title>Ralstonia syzygii, the Blood Disease Bacterium and some Asian R. solanacearum strains form a single genomic species despite divergent lifestyles.</title>
        <authorList>
            <person name="Remenant B."/>
            <person name="de Cambiaire J.C."/>
            <person name="Cellier G."/>
            <person name="Jacobs J.M."/>
            <person name="Mangenot S."/>
            <person name="Barbe V."/>
            <person name="Lajus A."/>
            <person name="Vallenet D."/>
            <person name="Medigue C."/>
            <person name="Fegan M."/>
            <person name="Allen C."/>
            <person name="Prior P."/>
        </authorList>
    </citation>
    <scope>NUCLEOTIDE SEQUENCE</scope>
    <source>
        <strain evidence="2">R24</strain>
    </source>
</reference>
<proteinExistence type="predicted"/>
<accession>G3A195</accession>
<keyword evidence="1" id="KW-1133">Transmembrane helix</keyword>
<dbReference type="EMBL" id="FR854086">
    <property type="protein sequence ID" value="CCA84978.1"/>
    <property type="molecule type" value="Genomic_DNA"/>
</dbReference>
<sequence>MGIRIVMQSLLSWVRLSYAWKLGLMVALIASTVSLFCLPFYVIMVASSPIYVWRFLHCYGNSSRMMAIESIVPFFVLGATFGFMLNMRPSFTVKYAAVALSCFAVSTFCSGRHSMSTLGPLAVMLRNGQAESLLAWFASLGDVASVFWILRISGLISWKLPRLRLHTHSSHSMTGRS</sequence>
<evidence type="ECO:0000256" key="1">
    <source>
        <dbReference type="SAM" id="Phobius"/>
    </source>
</evidence>
<evidence type="ECO:0000313" key="2">
    <source>
        <dbReference type="EMBL" id="CCA84978.1"/>
    </source>
</evidence>
<evidence type="ECO:0008006" key="3">
    <source>
        <dbReference type="Google" id="ProtNLM"/>
    </source>
</evidence>
<feature type="transmembrane region" description="Helical" evidence="1">
    <location>
        <begin position="66"/>
        <end position="85"/>
    </location>
</feature>
<organism evidence="2">
    <name type="scientific">Ralstonia syzygii R24</name>
    <dbReference type="NCBI Taxonomy" id="907261"/>
    <lineage>
        <taxon>Bacteria</taxon>
        <taxon>Pseudomonadati</taxon>
        <taxon>Pseudomonadota</taxon>
        <taxon>Betaproteobacteria</taxon>
        <taxon>Burkholderiales</taxon>
        <taxon>Burkholderiaceae</taxon>
        <taxon>Ralstonia</taxon>
        <taxon>Ralstonia solanacearum species complex</taxon>
    </lineage>
</organism>
<dbReference type="AlphaFoldDB" id="G3A195"/>
<keyword evidence="1" id="KW-0812">Transmembrane</keyword>
<name>G3A195_9RALS</name>
<feature type="transmembrane region" description="Helical" evidence="1">
    <location>
        <begin position="21"/>
        <end position="46"/>
    </location>
</feature>
<keyword evidence="1" id="KW-0472">Membrane</keyword>